<dbReference type="EMBL" id="SELH01000013">
    <property type="protein sequence ID" value="TWP29772.1"/>
    <property type="molecule type" value="Genomic_DNA"/>
</dbReference>
<keyword evidence="3" id="KW-1185">Reference proteome</keyword>
<name>A0A563DI57_9FLAO</name>
<proteinExistence type="predicted"/>
<dbReference type="CDD" id="cd02440">
    <property type="entry name" value="AdoMet_MTases"/>
    <property type="match status" value="1"/>
</dbReference>
<dbReference type="RefSeq" id="WP_146261462.1">
    <property type="nucleotide sequence ID" value="NZ_SELG01000029.1"/>
</dbReference>
<dbReference type="Proteomes" id="UP000319499">
    <property type="component" value="Unassembled WGS sequence"/>
</dbReference>
<gene>
    <name evidence="2" type="ORF">ETU09_01990</name>
</gene>
<dbReference type="GO" id="GO:0032259">
    <property type="term" value="P:methylation"/>
    <property type="evidence" value="ECO:0007669"/>
    <property type="project" value="UniProtKB-KW"/>
</dbReference>
<sequence>MKPAKSNKFYDRISNFYYFIEPFFKSQNNLLIDKVNSLPKGKLLEIGIGNGKTLEFYKNHKITGIDTSMAMLNKAKMYLRCYEHIELICMNGENLLFKDDRFDYVILPHVIAVVDNPNLLLSEVYRVLKPGGTLIILNHFTPNNFIKYIDRIFNPIAKLLHFQSIFYESELTALSKFKKIDNISCDVFGYFKLLLFLKL</sequence>
<evidence type="ECO:0000313" key="3">
    <source>
        <dbReference type="Proteomes" id="UP000319499"/>
    </source>
</evidence>
<keyword evidence="2" id="KW-0808">Transferase</keyword>
<keyword evidence="2" id="KW-0489">Methyltransferase</keyword>
<comment type="caution">
    <text evidence="2">The sequence shown here is derived from an EMBL/GenBank/DDBJ whole genome shotgun (WGS) entry which is preliminary data.</text>
</comment>
<dbReference type="OrthoDB" id="9770553at2"/>
<dbReference type="AlphaFoldDB" id="A0A563DI57"/>
<organism evidence="2 3">
    <name type="scientific">Apibacter muscae</name>
    <dbReference type="NCBI Taxonomy" id="2509004"/>
    <lineage>
        <taxon>Bacteria</taxon>
        <taxon>Pseudomonadati</taxon>
        <taxon>Bacteroidota</taxon>
        <taxon>Flavobacteriia</taxon>
        <taxon>Flavobacteriales</taxon>
        <taxon>Weeksellaceae</taxon>
        <taxon>Apibacter</taxon>
    </lineage>
</organism>
<feature type="domain" description="Methyltransferase type 11" evidence="1">
    <location>
        <begin position="44"/>
        <end position="136"/>
    </location>
</feature>
<evidence type="ECO:0000313" key="2">
    <source>
        <dbReference type="EMBL" id="TWP29772.1"/>
    </source>
</evidence>
<dbReference type="Gene3D" id="3.40.50.150">
    <property type="entry name" value="Vaccinia Virus protein VP39"/>
    <property type="match status" value="1"/>
</dbReference>
<dbReference type="SUPFAM" id="SSF53335">
    <property type="entry name" value="S-adenosyl-L-methionine-dependent methyltransferases"/>
    <property type="match status" value="1"/>
</dbReference>
<evidence type="ECO:0000259" key="1">
    <source>
        <dbReference type="Pfam" id="PF08241"/>
    </source>
</evidence>
<reference evidence="2 3" key="1">
    <citation type="submission" date="2019-02" db="EMBL/GenBank/DDBJ databases">
        <title>Apibacter muscae sp. nov.: a novel member of the house fly microbiota.</title>
        <authorList>
            <person name="Park R."/>
        </authorList>
    </citation>
    <scope>NUCLEOTIDE SEQUENCE [LARGE SCALE GENOMIC DNA]</scope>
    <source>
        <strain evidence="2 3">AL1</strain>
    </source>
</reference>
<dbReference type="InterPro" id="IPR052356">
    <property type="entry name" value="Thiol_S-MT"/>
</dbReference>
<dbReference type="PANTHER" id="PTHR45036">
    <property type="entry name" value="METHYLTRANSFERASE LIKE 7B"/>
    <property type="match status" value="1"/>
</dbReference>
<protein>
    <submittedName>
        <fullName evidence="2">Class I SAM-dependent methyltransferase</fullName>
    </submittedName>
</protein>
<dbReference type="PANTHER" id="PTHR45036:SF1">
    <property type="entry name" value="METHYLTRANSFERASE LIKE 7A"/>
    <property type="match status" value="1"/>
</dbReference>
<dbReference type="GO" id="GO:0008757">
    <property type="term" value="F:S-adenosylmethionine-dependent methyltransferase activity"/>
    <property type="evidence" value="ECO:0007669"/>
    <property type="project" value="InterPro"/>
</dbReference>
<dbReference type="Pfam" id="PF08241">
    <property type="entry name" value="Methyltransf_11"/>
    <property type="match status" value="1"/>
</dbReference>
<accession>A0A563DI57</accession>
<dbReference type="InterPro" id="IPR013216">
    <property type="entry name" value="Methyltransf_11"/>
</dbReference>
<dbReference type="InterPro" id="IPR029063">
    <property type="entry name" value="SAM-dependent_MTases_sf"/>
</dbReference>